<evidence type="ECO:0000256" key="1">
    <source>
        <dbReference type="SAM" id="MobiDB-lite"/>
    </source>
</evidence>
<dbReference type="InterPro" id="IPR015943">
    <property type="entry name" value="WD40/YVTN_repeat-like_dom_sf"/>
</dbReference>
<proteinExistence type="predicted"/>
<dbReference type="SUPFAM" id="SSF50969">
    <property type="entry name" value="YVTN repeat-like/Quinoprotein amine dehydrogenase"/>
    <property type="match status" value="1"/>
</dbReference>
<accession>K0TCT5</accession>
<reference evidence="2 3" key="1">
    <citation type="journal article" date="2012" name="Genome Biol.">
        <title>Genome and low-iron response of an oceanic diatom adapted to chronic iron limitation.</title>
        <authorList>
            <person name="Lommer M."/>
            <person name="Specht M."/>
            <person name="Roy A.S."/>
            <person name="Kraemer L."/>
            <person name="Andreson R."/>
            <person name="Gutowska M.A."/>
            <person name="Wolf J."/>
            <person name="Bergner S.V."/>
            <person name="Schilhabel M.B."/>
            <person name="Klostermeier U.C."/>
            <person name="Beiko R.G."/>
            <person name="Rosenstiel P."/>
            <person name="Hippler M."/>
            <person name="Laroche J."/>
        </authorList>
    </citation>
    <scope>NUCLEOTIDE SEQUENCE [LARGE SCALE GENOMIC DNA]</scope>
    <source>
        <strain evidence="2 3">CCMP1005</strain>
    </source>
</reference>
<feature type="compositionally biased region" description="Polar residues" evidence="1">
    <location>
        <begin position="248"/>
        <end position="261"/>
    </location>
</feature>
<evidence type="ECO:0000313" key="2">
    <source>
        <dbReference type="EMBL" id="EJK68302.1"/>
    </source>
</evidence>
<sequence>MRGGAPGLLPPARRDVLVADVEPRTYQAEDLSDLPAFATWAAPADGGWSALAAGGVTVPSPELVRGRDREYAAAFSPDGTRLAISGVADETRVVAYPGYATVAVLGEAEGRSLRDVAWSPDGGLIALATSITNRAHQGPRGVARLLARRRDAGHGPLPHQGRVRGAKRAPPRVLNRDVGGGGTADRVPRPVRRALPGHVRPVVRGGGRGAAPRGGHREAGLPGSDGAAVQPGPRRGRGGGREEGGHGTASSHSVGTATTAENGEDGSTGGSSPATAPGPTPPALTGPTNSPPDDAGPPTDASPVNGGGSDAPEDGVVESGSDGADDPGIGPSSPAGSVFRVWRAEAFAVGLAIALLLV</sequence>
<dbReference type="AlphaFoldDB" id="K0TCT5"/>
<dbReference type="Gene3D" id="2.130.10.10">
    <property type="entry name" value="YVTN repeat-like/Quinoprotein amine dehydrogenase"/>
    <property type="match status" value="1"/>
</dbReference>
<feature type="compositionally biased region" description="Basic residues" evidence="1">
    <location>
        <begin position="161"/>
        <end position="170"/>
    </location>
</feature>
<organism evidence="2 3">
    <name type="scientific">Thalassiosira oceanica</name>
    <name type="common">Marine diatom</name>
    <dbReference type="NCBI Taxonomy" id="159749"/>
    <lineage>
        <taxon>Eukaryota</taxon>
        <taxon>Sar</taxon>
        <taxon>Stramenopiles</taxon>
        <taxon>Ochrophyta</taxon>
        <taxon>Bacillariophyta</taxon>
        <taxon>Coscinodiscophyceae</taxon>
        <taxon>Thalassiosirophycidae</taxon>
        <taxon>Thalassiosirales</taxon>
        <taxon>Thalassiosiraceae</taxon>
        <taxon>Thalassiosira</taxon>
    </lineage>
</organism>
<dbReference type="Proteomes" id="UP000266841">
    <property type="component" value="Unassembled WGS sequence"/>
</dbReference>
<dbReference type="InterPro" id="IPR011044">
    <property type="entry name" value="Quino_amine_DH_bsu"/>
</dbReference>
<comment type="caution">
    <text evidence="2">The sequence shown here is derived from an EMBL/GenBank/DDBJ whole genome shotgun (WGS) entry which is preliminary data.</text>
</comment>
<keyword evidence="3" id="KW-1185">Reference proteome</keyword>
<feature type="region of interest" description="Disordered" evidence="1">
    <location>
        <begin position="152"/>
        <end position="336"/>
    </location>
</feature>
<name>K0TCT5_THAOC</name>
<evidence type="ECO:0000313" key="3">
    <source>
        <dbReference type="Proteomes" id="UP000266841"/>
    </source>
</evidence>
<dbReference type="EMBL" id="AGNL01011587">
    <property type="protein sequence ID" value="EJK68302.1"/>
    <property type="molecule type" value="Genomic_DNA"/>
</dbReference>
<protein>
    <submittedName>
        <fullName evidence="2">Uncharacterized protein</fullName>
    </submittedName>
</protein>
<gene>
    <name evidence="2" type="ORF">THAOC_10531</name>
</gene>